<protein>
    <submittedName>
        <fullName evidence="1">Uncharacterized protein</fullName>
    </submittedName>
</protein>
<organism evidence="1 2">
    <name type="scientific">Rhizophagus clarus</name>
    <dbReference type="NCBI Taxonomy" id="94130"/>
    <lineage>
        <taxon>Eukaryota</taxon>
        <taxon>Fungi</taxon>
        <taxon>Fungi incertae sedis</taxon>
        <taxon>Mucoromycota</taxon>
        <taxon>Glomeromycotina</taxon>
        <taxon>Glomeromycetes</taxon>
        <taxon>Glomerales</taxon>
        <taxon>Glomeraceae</taxon>
        <taxon>Rhizophagus</taxon>
    </lineage>
</organism>
<keyword evidence="2" id="KW-1185">Reference proteome</keyword>
<dbReference type="STRING" id="94130.A0A2Z6QC42"/>
<evidence type="ECO:0000313" key="2">
    <source>
        <dbReference type="Proteomes" id="UP000247702"/>
    </source>
</evidence>
<gene>
    <name evidence="1" type="ORF">RclHR1_14280001</name>
</gene>
<dbReference type="EMBL" id="BEXD01000478">
    <property type="protein sequence ID" value="GBB87770.1"/>
    <property type="molecule type" value="Genomic_DNA"/>
</dbReference>
<dbReference type="Proteomes" id="UP000247702">
    <property type="component" value="Unassembled WGS sequence"/>
</dbReference>
<name>A0A2Z6QC42_9GLOM</name>
<evidence type="ECO:0000313" key="1">
    <source>
        <dbReference type="EMBL" id="GBB87770.1"/>
    </source>
</evidence>
<reference evidence="1 2" key="1">
    <citation type="submission" date="2017-11" db="EMBL/GenBank/DDBJ databases">
        <title>The genome of Rhizophagus clarus HR1 reveals common genetic basis of auxotrophy among arbuscular mycorrhizal fungi.</title>
        <authorList>
            <person name="Kobayashi Y."/>
        </authorList>
    </citation>
    <scope>NUCLEOTIDE SEQUENCE [LARGE SCALE GENOMIC DNA]</scope>
    <source>
        <strain evidence="1 2">HR1</strain>
    </source>
</reference>
<proteinExistence type="predicted"/>
<accession>A0A2Z6QC42</accession>
<dbReference type="AlphaFoldDB" id="A0A2Z6QC42"/>
<comment type="caution">
    <text evidence="1">The sequence shown here is derived from an EMBL/GenBank/DDBJ whole genome shotgun (WGS) entry which is preliminary data.</text>
</comment>
<sequence length="360" mass="42581">MSFNYKPFVEILPEKANAWRNYCICIACKDANSRDNALLKKFSYKTERIRTHLKKCQHFKNKYFEIYAELFEVETISGENNDINNPNKRLRKESTGSVKNKKIQELFYFLNPALTKLPGRKAIRRRILDDESKILENEMIQKLKDDPVGITLSFDSWTNVLNQNILSSVFIILEDKTLGSKFEPPEQSTSCQPNDPLYLPANISFILLDETWWQSLSELVKLLKPYCIILDILQCDKVQLYEVLHGFGYFVQFWKEYDDLELDIKMIDHLKTRWKNNVPNLNHVYLSKWLIYYYEAWTKTKLRSILREFESYRKAKELGYVAQRIFGICVNAYEKALKMSKLCASISFRHRIDEAKAIQQ</sequence>